<evidence type="ECO:0000259" key="10">
    <source>
        <dbReference type="Pfam" id="PF02018"/>
    </source>
</evidence>
<evidence type="ECO:0000259" key="11">
    <source>
        <dbReference type="Pfam" id="PF02927"/>
    </source>
</evidence>
<dbReference type="PROSITE" id="PS00592">
    <property type="entry name" value="GH9_2"/>
    <property type="match status" value="1"/>
</dbReference>
<dbReference type="Gene3D" id="2.60.40.10">
    <property type="entry name" value="Immunoglobulins"/>
    <property type="match status" value="1"/>
</dbReference>
<keyword evidence="3 6" id="KW-0119">Carbohydrate metabolism</keyword>
<keyword evidence="8" id="KW-0136">Cellulose degradation</keyword>
<dbReference type="PROSITE" id="PS00698">
    <property type="entry name" value="GH9_3"/>
    <property type="match status" value="1"/>
</dbReference>
<dbReference type="InterPro" id="IPR014756">
    <property type="entry name" value="Ig_E-set"/>
</dbReference>
<feature type="active site" evidence="7">
    <location>
        <position position="727"/>
    </location>
</feature>
<feature type="signal peptide" evidence="8">
    <location>
        <begin position="1"/>
        <end position="29"/>
    </location>
</feature>
<keyword evidence="13" id="KW-1185">Reference proteome</keyword>
<dbReference type="Proteomes" id="UP001589703">
    <property type="component" value="Unassembled WGS sequence"/>
</dbReference>
<dbReference type="InterPro" id="IPR003305">
    <property type="entry name" value="CenC_carb-bd"/>
</dbReference>
<evidence type="ECO:0000256" key="7">
    <source>
        <dbReference type="PROSITE-ProRule" id="PRU10060"/>
    </source>
</evidence>
<dbReference type="InterPro" id="IPR018221">
    <property type="entry name" value="Glyco_hydro_9_His_AS"/>
</dbReference>
<dbReference type="Pfam" id="PF00759">
    <property type="entry name" value="Glyco_hydro_9"/>
    <property type="match status" value="1"/>
</dbReference>
<dbReference type="InterPro" id="IPR008928">
    <property type="entry name" value="6-hairpin_glycosidase_sf"/>
</dbReference>
<dbReference type="InterPro" id="IPR008979">
    <property type="entry name" value="Galactose-bd-like_sf"/>
</dbReference>
<feature type="chain" id="PRO_5045004011" description="Endoglucanase" evidence="8">
    <location>
        <begin position="30"/>
        <end position="749"/>
    </location>
</feature>
<feature type="active site" evidence="7">
    <location>
        <position position="718"/>
    </location>
</feature>
<organism evidence="12 13">
    <name type="scientific">Streptomyces thermocoprophilus</name>
    <dbReference type="NCBI Taxonomy" id="78356"/>
    <lineage>
        <taxon>Bacteria</taxon>
        <taxon>Bacillati</taxon>
        <taxon>Actinomycetota</taxon>
        <taxon>Actinomycetes</taxon>
        <taxon>Kitasatosporales</taxon>
        <taxon>Streptomycetaceae</taxon>
        <taxon>Streptomyces</taxon>
    </lineage>
</organism>
<dbReference type="Pfam" id="PF02927">
    <property type="entry name" value="CelD_N"/>
    <property type="match status" value="1"/>
</dbReference>
<evidence type="ECO:0000256" key="4">
    <source>
        <dbReference type="ARBA" id="ARBA00023295"/>
    </source>
</evidence>
<evidence type="ECO:0000256" key="6">
    <source>
        <dbReference type="PROSITE-ProRule" id="PRU10059"/>
    </source>
</evidence>
<dbReference type="InterPro" id="IPR001701">
    <property type="entry name" value="Glyco_hydro_9"/>
</dbReference>
<dbReference type="Gene3D" id="2.60.120.260">
    <property type="entry name" value="Galactose-binding domain-like"/>
    <property type="match status" value="1"/>
</dbReference>
<feature type="active site" evidence="6">
    <location>
        <position position="670"/>
    </location>
</feature>
<dbReference type="SUPFAM" id="SSF81296">
    <property type="entry name" value="E set domains"/>
    <property type="match status" value="1"/>
</dbReference>
<evidence type="ECO:0000256" key="3">
    <source>
        <dbReference type="ARBA" id="ARBA00023277"/>
    </source>
</evidence>
<comment type="caution">
    <text evidence="12">The sequence shown here is derived from an EMBL/GenBank/DDBJ whole genome shotgun (WGS) entry which is preliminary data.</text>
</comment>
<dbReference type="EMBL" id="JBHMAR010000001">
    <property type="protein sequence ID" value="MFB9733737.1"/>
    <property type="molecule type" value="Genomic_DNA"/>
</dbReference>
<feature type="domain" description="Cellulase Ig-like" evidence="11">
    <location>
        <begin position="181"/>
        <end position="265"/>
    </location>
</feature>
<dbReference type="InterPro" id="IPR004197">
    <property type="entry name" value="Cellulase_Ig-like"/>
</dbReference>
<keyword evidence="2 6" id="KW-0378">Hydrolase</keyword>
<feature type="domain" description="Glycoside hydrolase family 9" evidence="9">
    <location>
        <begin position="275"/>
        <end position="738"/>
    </location>
</feature>
<dbReference type="InterPro" id="IPR012341">
    <property type="entry name" value="6hp_glycosidase-like_sf"/>
</dbReference>
<accession>A0ABV5V7P3</accession>
<dbReference type="Gene3D" id="1.50.10.10">
    <property type="match status" value="1"/>
</dbReference>
<dbReference type="RefSeq" id="WP_385857763.1">
    <property type="nucleotide sequence ID" value="NZ_JBHMAR010000001.1"/>
</dbReference>
<evidence type="ECO:0000313" key="12">
    <source>
        <dbReference type="EMBL" id="MFB9733737.1"/>
    </source>
</evidence>
<evidence type="ECO:0000313" key="13">
    <source>
        <dbReference type="Proteomes" id="UP001589703"/>
    </source>
</evidence>
<reference evidence="12 13" key="1">
    <citation type="submission" date="2024-09" db="EMBL/GenBank/DDBJ databases">
        <authorList>
            <person name="Sun Q."/>
            <person name="Mori K."/>
        </authorList>
    </citation>
    <scope>NUCLEOTIDE SEQUENCE [LARGE SCALE GENOMIC DNA]</scope>
    <source>
        <strain evidence="12 13">JCM 10918</strain>
    </source>
</reference>
<dbReference type="EC" id="3.2.1.4" evidence="8"/>
<dbReference type="InterPro" id="IPR013783">
    <property type="entry name" value="Ig-like_fold"/>
</dbReference>
<dbReference type="SUPFAM" id="SSF48208">
    <property type="entry name" value="Six-hairpin glycosidases"/>
    <property type="match status" value="1"/>
</dbReference>
<dbReference type="InterPro" id="IPR006311">
    <property type="entry name" value="TAT_signal"/>
</dbReference>
<evidence type="ECO:0000256" key="1">
    <source>
        <dbReference type="ARBA" id="ARBA00007072"/>
    </source>
</evidence>
<keyword evidence="4 6" id="KW-0326">Glycosidase</keyword>
<comment type="similarity">
    <text evidence="1 6 8">Belongs to the glycosyl hydrolase 9 (cellulase E) family.</text>
</comment>
<evidence type="ECO:0000256" key="8">
    <source>
        <dbReference type="RuleBase" id="RU361166"/>
    </source>
</evidence>
<sequence>MRRRRTALLSLTALLAAAVTALPAQQAGAEEIEQVRNGTFDAGTESWWASSNVTAAVDDGRLCADVPGGTANRWDASVGQNDITLTQGESYRFSFSASGVPEGHVVRALVGLQTEPYDTWYEATPLLSADGGSYSYTFTSPVDSVQAQVAFQVGGSADPWRFCVDDVSLLGGVAPEPYEPDTGPRVRVNQVAYLPSGPKNATLVTDATHRLPWQLKNSRGATVAHGWTTPRGTDVSSGQNVHSIDFGSYHGKGEGFTLVADGETSHPFDIGTAAYEKLRLDAVKYYYTQRSGIAIREDLRPGYGRAAGHVDVAPNQGDGSVPCRPGVCDYRLDVTGGWYDAGDHGKYVVNGGITTWELLSTYEREKLARTGRPEKLRDGTLALPESGNKVPDILDEARWELEFLLKMQVPDGRPLAGMAHHKIHDEQWTGLPLLPSADPQKRELHPPTTAATLNLAATAAQAARLYKPYDRAFAAKALAAARKAWTAALAHPDILADPADATGGGAYDDKDVRDEFYWAAAELYLTTGEKQYETHVLASPLHTADIFGAKGFDWARTAAPARLDLATVPSRLPGRDKVRRSVVQAGDRYLATLKAQPYGMPYAPEDNLYDWGSNHQVLNNAVVLATAYDITGAAKYRDGAVQSMDYVLGRNALNISYVTGYGEVSSQNQHSRWYAHQLDPTLPNPPAGTLAGGPNSSIQDPYAQSRLTGCTGQFCYIDDIQSWSTNETAINWNAALARIASFVADQGRP</sequence>
<dbReference type="GO" id="GO:0016787">
    <property type="term" value="F:hydrolase activity"/>
    <property type="evidence" value="ECO:0007669"/>
    <property type="project" value="UniProtKB-KW"/>
</dbReference>
<dbReference type="InterPro" id="IPR033126">
    <property type="entry name" value="Glyco_hydro_9_Asp/Glu_AS"/>
</dbReference>
<evidence type="ECO:0000256" key="2">
    <source>
        <dbReference type="ARBA" id="ARBA00022801"/>
    </source>
</evidence>
<dbReference type="PANTHER" id="PTHR22298">
    <property type="entry name" value="ENDO-1,4-BETA-GLUCANASE"/>
    <property type="match status" value="1"/>
</dbReference>
<feature type="domain" description="CBM-cenC" evidence="10">
    <location>
        <begin position="34"/>
        <end position="154"/>
    </location>
</feature>
<proteinExistence type="inferred from homology"/>
<comment type="catalytic activity">
    <reaction evidence="8">
        <text>Endohydrolysis of (1-&gt;4)-beta-D-glucosidic linkages in cellulose, lichenin and cereal beta-D-glucans.</text>
        <dbReference type="EC" id="3.2.1.4"/>
    </reaction>
</comment>
<keyword evidence="5 6" id="KW-0624">Polysaccharide degradation</keyword>
<gene>
    <name evidence="12" type="ORF">ACFFRO_00995</name>
</gene>
<dbReference type="Pfam" id="PF02018">
    <property type="entry name" value="CBM_4_9"/>
    <property type="match status" value="1"/>
</dbReference>
<name>A0ABV5V7P3_9ACTN</name>
<evidence type="ECO:0000259" key="9">
    <source>
        <dbReference type="Pfam" id="PF00759"/>
    </source>
</evidence>
<dbReference type="PROSITE" id="PS51318">
    <property type="entry name" value="TAT"/>
    <property type="match status" value="1"/>
</dbReference>
<dbReference type="CDD" id="cd02850">
    <property type="entry name" value="E_set_Cellulase_N"/>
    <property type="match status" value="1"/>
</dbReference>
<protein>
    <recommendedName>
        <fullName evidence="8">Endoglucanase</fullName>
        <ecNumber evidence="8">3.2.1.4</ecNumber>
    </recommendedName>
</protein>
<keyword evidence="8" id="KW-0732">Signal</keyword>
<dbReference type="SUPFAM" id="SSF49785">
    <property type="entry name" value="Galactose-binding domain-like"/>
    <property type="match status" value="1"/>
</dbReference>
<evidence type="ECO:0000256" key="5">
    <source>
        <dbReference type="ARBA" id="ARBA00023326"/>
    </source>
</evidence>